<proteinExistence type="predicted"/>
<sequence length="155" mass="16886">MSISKTLVGLCLISCLSLISAQTLDSDNLTAYEMLEKYNFPKGILPQGVKSYTLNQDGSFEVFLNGNCKFDVEGGYSLNYKSRISGKVSFGSLKELQGVSVKVLFLWLSITEVDRGNGKLDFYVGPVSASFELVNFEESPQCGCGFNCGNLLSDS</sequence>
<evidence type="ECO:0000313" key="2">
    <source>
        <dbReference type="Proteomes" id="UP001234297"/>
    </source>
</evidence>
<gene>
    <name evidence="1" type="ORF">MRB53_000417</name>
</gene>
<reference evidence="1 2" key="1">
    <citation type="journal article" date="2022" name="Hortic Res">
        <title>A haplotype resolved chromosomal level avocado genome allows analysis of novel avocado genes.</title>
        <authorList>
            <person name="Nath O."/>
            <person name="Fletcher S.J."/>
            <person name="Hayward A."/>
            <person name="Shaw L.M."/>
            <person name="Masouleh A.K."/>
            <person name="Furtado A."/>
            <person name="Henry R.J."/>
            <person name="Mitter N."/>
        </authorList>
    </citation>
    <scope>NUCLEOTIDE SEQUENCE [LARGE SCALE GENOMIC DNA]</scope>
    <source>
        <strain evidence="2">cv. Hass</strain>
    </source>
</reference>
<keyword evidence="2" id="KW-1185">Reference proteome</keyword>
<protein>
    <submittedName>
        <fullName evidence="1">Uncharacterized protein</fullName>
    </submittedName>
</protein>
<organism evidence="1 2">
    <name type="scientific">Persea americana</name>
    <name type="common">Avocado</name>
    <dbReference type="NCBI Taxonomy" id="3435"/>
    <lineage>
        <taxon>Eukaryota</taxon>
        <taxon>Viridiplantae</taxon>
        <taxon>Streptophyta</taxon>
        <taxon>Embryophyta</taxon>
        <taxon>Tracheophyta</taxon>
        <taxon>Spermatophyta</taxon>
        <taxon>Magnoliopsida</taxon>
        <taxon>Magnoliidae</taxon>
        <taxon>Laurales</taxon>
        <taxon>Lauraceae</taxon>
        <taxon>Persea</taxon>
    </lineage>
</organism>
<accession>A0ACC2MNS3</accession>
<evidence type="ECO:0000313" key="1">
    <source>
        <dbReference type="EMBL" id="KAJ8647394.1"/>
    </source>
</evidence>
<name>A0ACC2MNS3_PERAE</name>
<dbReference type="EMBL" id="CM056809">
    <property type="protein sequence ID" value="KAJ8647394.1"/>
    <property type="molecule type" value="Genomic_DNA"/>
</dbReference>
<dbReference type="Proteomes" id="UP001234297">
    <property type="component" value="Chromosome 1"/>
</dbReference>
<comment type="caution">
    <text evidence="1">The sequence shown here is derived from an EMBL/GenBank/DDBJ whole genome shotgun (WGS) entry which is preliminary data.</text>
</comment>